<sequence>MTAIDPEQRPDDVTITRPTPESGDDRQGHPAPSAGAPRWYAPAGVIQGFREPAAETRDQHVLRAIGIPYAHANRHRPPQLLGELPGGGVIVADEPGPTCPQRPSEAGKKIAPHARPRHHDEHCQHIAVTVPDGTPANAKLPVMVWIHGGANVSGGGDLERFNPSQMAAENNVIVASITFRLGAHGFLGGGDDRAEGVPPANLGLMDIQAGVEWIRANIAAFGGDPEQITMFGQSAGAELVLPLIVAAGAEKLRGGGRGADGEPYRPPFRRAILQSLPFGFLGGRAPMYDAMLEALGPIDPGTSEEDFAAAEARAAKAGEPFKNGKAMPFGVRYGAAPLPEESLFDAAVAAVAPDIDIMAGHTPREASLFFNGDPEVERLRKLPVVGGALFEAAVRHYTKTTYSESAELAKKWVAAGGSALHYMLTWGAKSAPYRSAHTCDLPLLLGDENAWRDSVLIEGQMWTDVRRDRRAMQAVWTQFAKTGGVAKSVLECADFLKVRTVG</sequence>
<accession>A0ABV7ZQX8</accession>
<dbReference type="EMBL" id="JBHRZN010000002">
    <property type="protein sequence ID" value="MFC3850183.1"/>
    <property type="molecule type" value="Genomic_DNA"/>
</dbReference>
<dbReference type="SUPFAM" id="SSF53474">
    <property type="entry name" value="alpha/beta-Hydrolases"/>
    <property type="match status" value="1"/>
</dbReference>
<comment type="caution">
    <text evidence="3">The sequence shown here is derived from an EMBL/GenBank/DDBJ whole genome shotgun (WGS) entry which is preliminary data.</text>
</comment>
<evidence type="ECO:0000313" key="3">
    <source>
        <dbReference type="EMBL" id="MFC3850183.1"/>
    </source>
</evidence>
<dbReference type="InterPro" id="IPR029058">
    <property type="entry name" value="AB_hydrolase_fold"/>
</dbReference>
<evidence type="ECO:0000256" key="1">
    <source>
        <dbReference type="SAM" id="MobiDB-lite"/>
    </source>
</evidence>
<organism evidence="3 4">
    <name type="scientific">Corynebacterium hansenii</name>
    <dbReference type="NCBI Taxonomy" id="394964"/>
    <lineage>
        <taxon>Bacteria</taxon>
        <taxon>Bacillati</taxon>
        <taxon>Actinomycetota</taxon>
        <taxon>Actinomycetes</taxon>
        <taxon>Mycobacteriales</taxon>
        <taxon>Corynebacteriaceae</taxon>
        <taxon>Corynebacterium</taxon>
    </lineage>
</organism>
<feature type="domain" description="Carboxylesterase type B" evidence="2">
    <location>
        <begin position="41"/>
        <end position="249"/>
    </location>
</feature>
<dbReference type="RefSeq" id="WP_290289690.1">
    <property type="nucleotide sequence ID" value="NZ_CP047211.1"/>
</dbReference>
<proteinExistence type="predicted"/>
<dbReference type="Gene3D" id="3.40.50.1820">
    <property type="entry name" value="alpha/beta hydrolase"/>
    <property type="match status" value="1"/>
</dbReference>
<name>A0ABV7ZQX8_9CORY</name>
<dbReference type="Pfam" id="PF00135">
    <property type="entry name" value="COesterase"/>
    <property type="match status" value="1"/>
</dbReference>
<feature type="region of interest" description="Disordered" evidence="1">
    <location>
        <begin position="1"/>
        <end position="39"/>
    </location>
</feature>
<gene>
    <name evidence="3" type="ORF">ACFORJ_08400</name>
</gene>
<dbReference type="PANTHER" id="PTHR11559">
    <property type="entry name" value="CARBOXYLESTERASE"/>
    <property type="match status" value="1"/>
</dbReference>
<dbReference type="Proteomes" id="UP001595751">
    <property type="component" value="Unassembled WGS sequence"/>
</dbReference>
<protein>
    <submittedName>
        <fullName evidence="3">Carboxylesterase family protein</fullName>
    </submittedName>
</protein>
<feature type="compositionally biased region" description="Basic and acidic residues" evidence="1">
    <location>
        <begin position="1"/>
        <end position="14"/>
    </location>
</feature>
<evidence type="ECO:0000313" key="4">
    <source>
        <dbReference type="Proteomes" id="UP001595751"/>
    </source>
</evidence>
<dbReference type="InterPro" id="IPR002018">
    <property type="entry name" value="CarbesteraseB"/>
</dbReference>
<keyword evidence="4" id="KW-1185">Reference proteome</keyword>
<dbReference type="InterPro" id="IPR050309">
    <property type="entry name" value="Type-B_Carboxylest/Lipase"/>
</dbReference>
<evidence type="ECO:0000259" key="2">
    <source>
        <dbReference type="Pfam" id="PF00135"/>
    </source>
</evidence>
<reference evidence="4" key="1">
    <citation type="journal article" date="2019" name="Int. J. Syst. Evol. Microbiol.">
        <title>The Global Catalogue of Microorganisms (GCM) 10K type strain sequencing project: providing services to taxonomists for standard genome sequencing and annotation.</title>
        <authorList>
            <consortium name="The Broad Institute Genomics Platform"/>
            <consortium name="The Broad Institute Genome Sequencing Center for Infectious Disease"/>
            <person name="Wu L."/>
            <person name="Ma J."/>
        </authorList>
    </citation>
    <scope>NUCLEOTIDE SEQUENCE [LARGE SCALE GENOMIC DNA]</scope>
    <source>
        <strain evidence="4">CCUG 53252</strain>
    </source>
</reference>